<evidence type="ECO:0000313" key="4">
    <source>
        <dbReference type="Proteomes" id="UP000739538"/>
    </source>
</evidence>
<dbReference type="InterPro" id="IPR025420">
    <property type="entry name" value="DUF4143"/>
</dbReference>
<dbReference type="InterPro" id="IPR027417">
    <property type="entry name" value="P-loop_NTPase"/>
</dbReference>
<comment type="caution">
    <text evidence="3">The sequence shown here is derived from an EMBL/GenBank/DDBJ whole genome shotgun (WGS) entry which is preliminary data.</text>
</comment>
<name>A0A956SFC0_UNCEI</name>
<evidence type="ECO:0000259" key="1">
    <source>
        <dbReference type="Pfam" id="PF13173"/>
    </source>
</evidence>
<dbReference type="InterPro" id="IPR041682">
    <property type="entry name" value="AAA_14"/>
</dbReference>
<dbReference type="Proteomes" id="UP000739538">
    <property type="component" value="Unassembled WGS sequence"/>
</dbReference>
<protein>
    <submittedName>
        <fullName evidence="3">ATP-binding protein</fullName>
    </submittedName>
</protein>
<dbReference type="GO" id="GO:0005524">
    <property type="term" value="F:ATP binding"/>
    <property type="evidence" value="ECO:0007669"/>
    <property type="project" value="UniProtKB-KW"/>
</dbReference>
<organism evidence="3 4">
    <name type="scientific">Eiseniibacteriota bacterium</name>
    <dbReference type="NCBI Taxonomy" id="2212470"/>
    <lineage>
        <taxon>Bacteria</taxon>
        <taxon>Candidatus Eiseniibacteriota</taxon>
    </lineage>
</organism>
<dbReference type="Pfam" id="PF13173">
    <property type="entry name" value="AAA_14"/>
    <property type="match status" value="1"/>
</dbReference>
<proteinExistence type="predicted"/>
<feature type="domain" description="DUF4143" evidence="2">
    <location>
        <begin position="257"/>
        <end position="411"/>
    </location>
</feature>
<evidence type="ECO:0000313" key="3">
    <source>
        <dbReference type="EMBL" id="MCA9758495.1"/>
    </source>
</evidence>
<feature type="domain" description="AAA" evidence="1">
    <location>
        <begin position="50"/>
        <end position="183"/>
    </location>
</feature>
<dbReference type="EMBL" id="JAGQHS010000179">
    <property type="protein sequence ID" value="MCA9758495.1"/>
    <property type="molecule type" value="Genomic_DNA"/>
</dbReference>
<keyword evidence="3" id="KW-0067">ATP-binding</keyword>
<gene>
    <name evidence="3" type="ORF">KDA27_22050</name>
</gene>
<dbReference type="PANTHER" id="PTHR33295:SF18">
    <property type="entry name" value="AAA+ ATPASE DOMAIN-CONTAINING PROTEIN"/>
    <property type="match status" value="1"/>
</dbReference>
<dbReference type="Pfam" id="PF13635">
    <property type="entry name" value="DUF4143"/>
    <property type="match status" value="1"/>
</dbReference>
<reference evidence="3" key="2">
    <citation type="journal article" date="2021" name="Microbiome">
        <title>Successional dynamics and alternative stable states in a saline activated sludge microbial community over 9 years.</title>
        <authorList>
            <person name="Wang Y."/>
            <person name="Ye J."/>
            <person name="Ju F."/>
            <person name="Liu L."/>
            <person name="Boyd J.A."/>
            <person name="Deng Y."/>
            <person name="Parks D.H."/>
            <person name="Jiang X."/>
            <person name="Yin X."/>
            <person name="Woodcroft B.J."/>
            <person name="Tyson G.W."/>
            <person name="Hugenholtz P."/>
            <person name="Polz M.F."/>
            <person name="Zhang T."/>
        </authorList>
    </citation>
    <scope>NUCLEOTIDE SEQUENCE</scope>
    <source>
        <strain evidence="3">HKST-UBA02</strain>
    </source>
</reference>
<evidence type="ECO:0000259" key="2">
    <source>
        <dbReference type="Pfam" id="PF13635"/>
    </source>
</evidence>
<sequence>MDPRFLPHNTHRDSVGGFSKRDPNLRQLVKLPLPFRSPLLDRLKLIGPGIYSLTGGRQIGKTTVLKQWMAELLASGTAPERIYYLAGELIDDHHTLVRLITDQVAEWEGRGPGYLLVDEVTYIREWDKGVKFLADAGTLEDLVLMVSGSDSTLIQEARMRFPGRRGTSSIVDFHIDPLTFSEYVILAKRIPKGGRQSLLGPKSGIKKSTRALLDAEFARYLAHGGFLRAINDMAQDDAILPSTFATYGDWIRGDMLKRGKQEHYLREVLTAVATRYGTQVTWNALAKDLSIDHPTTVADYVALLTSMDAVFVQAALLEDKLAAAPRKARRVMFADPFILHAVNSWLRPDPDPFRNRLGPLLDDPVWFGKVAEACAVTHLERLHPTFYIKAEGEVDIAYVEGKRFHPIEVKWTQQLRPKDLKQIAKYRNGRIWARSWDTEEISGIPVDPLALALYRLGNAVRG</sequence>
<dbReference type="PANTHER" id="PTHR33295">
    <property type="entry name" value="ATPASE"/>
    <property type="match status" value="1"/>
</dbReference>
<keyword evidence="3" id="KW-0547">Nucleotide-binding</keyword>
<accession>A0A956SFC0</accession>
<dbReference type="AlphaFoldDB" id="A0A956SFC0"/>
<reference evidence="3" key="1">
    <citation type="submission" date="2020-04" db="EMBL/GenBank/DDBJ databases">
        <authorList>
            <person name="Zhang T."/>
        </authorList>
    </citation>
    <scope>NUCLEOTIDE SEQUENCE</scope>
    <source>
        <strain evidence="3">HKST-UBA02</strain>
    </source>
</reference>
<dbReference type="SUPFAM" id="SSF52540">
    <property type="entry name" value="P-loop containing nucleoside triphosphate hydrolases"/>
    <property type="match status" value="1"/>
</dbReference>